<dbReference type="PANTHER" id="PTHR48022:SF70">
    <property type="entry name" value="MONOSACCHARIDE TRANSPORTER, PUTATIVE (AFU_ORTHOLOGUE AFUA_5G14540)-RELATED"/>
    <property type="match status" value="1"/>
</dbReference>
<protein>
    <recommendedName>
        <fullName evidence="8">Major facilitator superfamily (MFS) profile domain-containing protein</fullName>
    </recommendedName>
</protein>
<dbReference type="InterPro" id="IPR050360">
    <property type="entry name" value="MFS_Sugar_Transporters"/>
</dbReference>
<dbReference type="RefSeq" id="XP_013262943.1">
    <property type="nucleotide sequence ID" value="XM_013407489.1"/>
</dbReference>
<comment type="subcellular location">
    <subcellularLocation>
        <location evidence="1">Membrane</location>
        <topology evidence="1">Multi-pass membrane protein</topology>
    </subcellularLocation>
</comment>
<evidence type="ECO:0000256" key="4">
    <source>
        <dbReference type="ARBA" id="ARBA00023136"/>
    </source>
</evidence>
<gene>
    <name evidence="6" type="ORF">A1O9_01913</name>
</gene>
<dbReference type="SUPFAM" id="SSF103473">
    <property type="entry name" value="MFS general substrate transporter"/>
    <property type="match status" value="1"/>
</dbReference>
<evidence type="ECO:0000256" key="3">
    <source>
        <dbReference type="ARBA" id="ARBA00022989"/>
    </source>
</evidence>
<feature type="transmembrane region" description="Helical" evidence="5">
    <location>
        <begin position="72"/>
        <end position="91"/>
    </location>
</feature>
<dbReference type="Pfam" id="PF00083">
    <property type="entry name" value="Sugar_tr"/>
    <property type="match status" value="1"/>
</dbReference>
<dbReference type="InterPro" id="IPR005828">
    <property type="entry name" value="MFS_sugar_transport-like"/>
</dbReference>
<evidence type="ECO:0000313" key="7">
    <source>
        <dbReference type="Proteomes" id="UP000027920"/>
    </source>
</evidence>
<evidence type="ECO:0008006" key="8">
    <source>
        <dbReference type="Google" id="ProtNLM"/>
    </source>
</evidence>
<dbReference type="HOGENOM" id="CLU_1245364_0_0_1"/>
<reference evidence="6 7" key="1">
    <citation type="submission" date="2013-03" db="EMBL/GenBank/DDBJ databases">
        <title>The Genome Sequence of Exophiala aquamarina CBS 119918.</title>
        <authorList>
            <consortium name="The Broad Institute Genomics Platform"/>
            <person name="Cuomo C."/>
            <person name="de Hoog S."/>
            <person name="Gorbushina A."/>
            <person name="Walker B."/>
            <person name="Young S.K."/>
            <person name="Zeng Q."/>
            <person name="Gargeya S."/>
            <person name="Fitzgerald M."/>
            <person name="Haas B."/>
            <person name="Abouelleil A."/>
            <person name="Allen A.W."/>
            <person name="Alvarado L."/>
            <person name="Arachchi H.M."/>
            <person name="Berlin A.M."/>
            <person name="Chapman S.B."/>
            <person name="Gainer-Dewar J."/>
            <person name="Goldberg J."/>
            <person name="Griggs A."/>
            <person name="Gujja S."/>
            <person name="Hansen M."/>
            <person name="Howarth C."/>
            <person name="Imamovic A."/>
            <person name="Ireland A."/>
            <person name="Larimer J."/>
            <person name="McCowan C."/>
            <person name="Murphy C."/>
            <person name="Pearson M."/>
            <person name="Poon T.W."/>
            <person name="Priest M."/>
            <person name="Roberts A."/>
            <person name="Saif S."/>
            <person name="Shea T."/>
            <person name="Sisk P."/>
            <person name="Sykes S."/>
            <person name="Wortman J."/>
            <person name="Nusbaum C."/>
            <person name="Birren B."/>
        </authorList>
    </citation>
    <scope>NUCLEOTIDE SEQUENCE [LARGE SCALE GENOMIC DNA]</scope>
    <source>
        <strain evidence="6 7">CBS 119918</strain>
    </source>
</reference>
<dbReference type="GeneID" id="25276859"/>
<dbReference type="Gene3D" id="1.20.1250.20">
    <property type="entry name" value="MFS general substrate transporter like domains"/>
    <property type="match status" value="1"/>
</dbReference>
<dbReference type="GO" id="GO:0005351">
    <property type="term" value="F:carbohydrate:proton symporter activity"/>
    <property type="evidence" value="ECO:0007669"/>
    <property type="project" value="TreeGrafter"/>
</dbReference>
<feature type="transmembrane region" description="Helical" evidence="5">
    <location>
        <begin position="97"/>
        <end position="117"/>
    </location>
</feature>
<evidence type="ECO:0000256" key="1">
    <source>
        <dbReference type="ARBA" id="ARBA00004141"/>
    </source>
</evidence>
<dbReference type="VEuPathDB" id="FungiDB:A1O9_01913"/>
<sequence length="222" mass="23987">MFSLQTWRSVGLVSSQGTILLDLPYLVANVGITNTNTQLLLNIIYAIGGWIPAFIGARLYDVVGCRKLMMSVAFGMAVCLSIAAGTAAGYVQTGSKAASSASIAFIYVFGSVFALGYTSMQPIYPGEVLSNDMRAKGMGVSAVVSGCAGFVNTFAAPVAVKNIQYWIYVFFVFFDLFEVGLHLPILRRDKGSHFRIVGRDIRGSQSTEGEYEEGDYRQAGHE</sequence>
<dbReference type="EMBL" id="AMGV01000002">
    <property type="protein sequence ID" value="KEF60353.1"/>
    <property type="molecule type" value="Genomic_DNA"/>
</dbReference>
<organism evidence="6 7">
    <name type="scientific">Exophiala aquamarina CBS 119918</name>
    <dbReference type="NCBI Taxonomy" id="1182545"/>
    <lineage>
        <taxon>Eukaryota</taxon>
        <taxon>Fungi</taxon>
        <taxon>Dikarya</taxon>
        <taxon>Ascomycota</taxon>
        <taxon>Pezizomycotina</taxon>
        <taxon>Eurotiomycetes</taxon>
        <taxon>Chaetothyriomycetidae</taxon>
        <taxon>Chaetothyriales</taxon>
        <taxon>Herpotrichiellaceae</taxon>
        <taxon>Exophiala</taxon>
    </lineage>
</organism>
<dbReference type="GO" id="GO:0016020">
    <property type="term" value="C:membrane"/>
    <property type="evidence" value="ECO:0007669"/>
    <property type="project" value="UniProtKB-SubCell"/>
</dbReference>
<feature type="transmembrane region" description="Helical" evidence="5">
    <location>
        <begin position="39"/>
        <end position="60"/>
    </location>
</feature>
<keyword evidence="7" id="KW-1185">Reference proteome</keyword>
<proteinExistence type="predicted"/>
<dbReference type="Proteomes" id="UP000027920">
    <property type="component" value="Unassembled WGS sequence"/>
</dbReference>
<name>A0A072PM05_9EURO</name>
<keyword evidence="4 5" id="KW-0472">Membrane</keyword>
<evidence type="ECO:0000313" key="6">
    <source>
        <dbReference type="EMBL" id="KEF60353.1"/>
    </source>
</evidence>
<dbReference type="OrthoDB" id="6133115at2759"/>
<feature type="transmembrane region" description="Helical" evidence="5">
    <location>
        <begin position="165"/>
        <end position="186"/>
    </location>
</feature>
<dbReference type="InterPro" id="IPR036259">
    <property type="entry name" value="MFS_trans_sf"/>
</dbReference>
<comment type="caution">
    <text evidence="6">The sequence shown here is derived from an EMBL/GenBank/DDBJ whole genome shotgun (WGS) entry which is preliminary data.</text>
</comment>
<dbReference type="PANTHER" id="PTHR48022">
    <property type="entry name" value="PLASTIDIC GLUCOSE TRANSPORTER 4"/>
    <property type="match status" value="1"/>
</dbReference>
<evidence type="ECO:0000256" key="2">
    <source>
        <dbReference type="ARBA" id="ARBA00022692"/>
    </source>
</evidence>
<evidence type="ECO:0000256" key="5">
    <source>
        <dbReference type="SAM" id="Phobius"/>
    </source>
</evidence>
<keyword evidence="3 5" id="KW-1133">Transmembrane helix</keyword>
<feature type="transmembrane region" description="Helical" evidence="5">
    <location>
        <begin position="138"/>
        <end position="159"/>
    </location>
</feature>
<keyword evidence="2 5" id="KW-0812">Transmembrane</keyword>
<dbReference type="AlphaFoldDB" id="A0A072PM05"/>
<accession>A0A072PM05</accession>